<protein>
    <submittedName>
        <fullName evidence="1">Uncharacterized protein</fullName>
    </submittedName>
</protein>
<dbReference type="EMBL" id="ML737801">
    <property type="protein sequence ID" value="KAE8359899.1"/>
    <property type="molecule type" value="Genomic_DNA"/>
</dbReference>
<accession>A0A5N6ZSN4</accession>
<name>A0A5N6ZSN4_9EURO</name>
<dbReference type="AlphaFoldDB" id="A0A5N6ZSN4"/>
<dbReference type="GeneID" id="43657800"/>
<dbReference type="RefSeq" id="XP_031922980.1">
    <property type="nucleotide sequence ID" value="XM_032073354.1"/>
</dbReference>
<gene>
    <name evidence="1" type="ORF">BDV27DRAFT_162200</name>
</gene>
<dbReference type="Proteomes" id="UP000326268">
    <property type="component" value="Unassembled WGS sequence"/>
</dbReference>
<dbReference type="OrthoDB" id="1367865at2759"/>
<organism evidence="1 2">
    <name type="scientific">Aspergillus caelatus</name>
    <dbReference type="NCBI Taxonomy" id="61420"/>
    <lineage>
        <taxon>Eukaryota</taxon>
        <taxon>Fungi</taxon>
        <taxon>Dikarya</taxon>
        <taxon>Ascomycota</taxon>
        <taxon>Pezizomycotina</taxon>
        <taxon>Eurotiomycetes</taxon>
        <taxon>Eurotiomycetidae</taxon>
        <taxon>Eurotiales</taxon>
        <taxon>Aspergillaceae</taxon>
        <taxon>Aspergillus</taxon>
        <taxon>Aspergillus subgen. Circumdati</taxon>
    </lineage>
</organism>
<evidence type="ECO:0000313" key="2">
    <source>
        <dbReference type="Proteomes" id="UP000326268"/>
    </source>
</evidence>
<sequence length="155" mass="17272">MGYMNQPKFMELYTYALESDFQSPDGEPAAWDPGHPFRWDEVWQVFFAPSRIECKLYTLVSSAEGSIVVWELDRDGKNVSAEKNENRVDIGTLSAKAADTAISKLVANHGWKLGGAGTKAIAEGFKTTITRAVDIHALKNQITLDGKLAFVWRTF</sequence>
<proteinExistence type="predicted"/>
<keyword evidence="2" id="KW-1185">Reference proteome</keyword>
<evidence type="ECO:0000313" key="1">
    <source>
        <dbReference type="EMBL" id="KAE8359899.1"/>
    </source>
</evidence>
<reference evidence="1 2" key="1">
    <citation type="submission" date="2019-04" db="EMBL/GenBank/DDBJ databases">
        <title>Friends and foes A comparative genomics studyof 23 Aspergillus species from section Flavi.</title>
        <authorList>
            <consortium name="DOE Joint Genome Institute"/>
            <person name="Kjaerbolling I."/>
            <person name="Vesth T."/>
            <person name="Frisvad J.C."/>
            <person name="Nybo J.L."/>
            <person name="Theobald S."/>
            <person name="Kildgaard S."/>
            <person name="Isbrandt T."/>
            <person name="Kuo A."/>
            <person name="Sato A."/>
            <person name="Lyhne E.K."/>
            <person name="Kogle M.E."/>
            <person name="Wiebenga A."/>
            <person name="Kun R.S."/>
            <person name="Lubbers R.J."/>
            <person name="Makela M.R."/>
            <person name="Barry K."/>
            <person name="Chovatia M."/>
            <person name="Clum A."/>
            <person name="Daum C."/>
            <person name="Haridas S."/>
            <person name="He G."/>
            <person name="LaButti K."/>
            <person name="Lipzen A."/>
            <person name="Mondo S."/>
            <person name="Riley R."/>
            <person name="Salamov A."/>
            <person name="Simmons B.A."/>
            <person name="Magnuson J.K."/>
            <person name="Henrissat B."/>
            <person name="Mortensen U.H."/>
            <person name="Larsen T.O."/>
            <person name="Devries R.P."/>
            <person name="Grigoriev I.V."/>
            <person name="Machida M."/>
            <person name="Baker S.E."/>
            <person name="Andersen M.R."/>
        </authorList>
    </citation>
    <scope>NUCLEOTIDE SEQUENCE [LARGE SCALE GENOMIC DNA]</scope>
    <source>
        <strain evidence="1 2">CBS 763.97</strain>
    </source>
</reference>